<evidence type="ECO:0000313" key="2">
    <source>
        <dbReference type="Proteomes" id="UP000821845"/>
    </source>
</evidence>
<protein>
    <submittedName>
        <fullName evidence="1">Uncharacterized protein</fullName>
    </submittedName>
</protein>
<dbReference type="Proteomes" id="UP000821845">
    <property type="component" value="Chromosome 4"/>
</dbReference>
<gene>
    <name evidence="1" type="ORF">HPB50_008228</name>
</gene>
<organism evidence="1 2">
    <name type="scientific">Hyalomma asiaticum</name>
    <name type="common">Tick</name>
    <dbReference type="NCBI Taxonomy" id="266040"/>
    <lineage>
        <taxon>Eukaryota</taxon>
        <taxon>Metazoa</taxon>
        <taxon>Ecdysozoa</taxon>
        <taxon>Arthropoda</taxon>
        <taxon>Chelicerata</taxon>
        <taxon>Arachnida</taxon>
        <taxon>Acari</taxon>
        <taxon>Parasitiformes</taxon>
        <taxon>Ixodida</taxon>
        <taxon>Ixodoidea</taxon>
        <taxon>Ixodidae</taxon>
        <taxon>Hyalomminae</taxon>
        <taxon>Hyalomma</taxon>
    </lineage>
</organism>
<reference evidence="1" key="1">
    <citation type="submission" date="2020-05" db="EMBL/GenBank/DDBJ databases">
        <title>Large-scale comparative analyses of tick genomes elucidate their genetic diversity and vector capacities.</title>
        <authorList>
            <person name="Jia N."/>
            <person name="Wang J."/>
            <person name="Shi W."/>
            <person name="Du L."/>
            <person name="Sun Y."/>
            <person name="Zhan W."/>
            <person name="Jiang J."/>
            <person name="Wang Q."/>
            <person name="Zhang B."/>
            <person name="Ji P."/>
            <person name="Sakyi L.B."/>
            <person name="Cui X."/>
            <person name="Yuan T."/>
            <person name="Jiang B."/>
            <person name="Yang W."/>
            <person name="Lam T.T.-Y."/>
            <person name="Chang Q."/>
            <person name="Ding S."/>
            <person name="Wang X."/>
            <person name="Zhu J."/>
            <person name="Ruan X."/>
            <person name="Zhao L."/>
            <person name="Wei J."/>
            <person name="Que T."/>
            <person name="Du C."/>
            <person name="Cheng J."/>
            <person name="Dai P."/>
            <person name="Han X."/>
            <person name="Huang E."/>
            <person name="Gao Y."/>
            <person name="Liu J."/>
            <person name="Shao H."/>
            <person name="Ye R."/>
            <person name="Li L."/>
            <person name="Wei W."/>
            <person name="Wang X."/>
            <person name="Wang C."/>
            <person name="Yang T."/>
            <person name="Huo Q."/>
            <person name="Li W."/>
            <person name="Guo W."/>
            <person name="Chen H."/>
            <person name="Zhou L."/>
            <person name="Ni X."/>
            <person name="Tian J."/>
            <person name="Zhou Y."/>
            <person name="Sheng Y."/>
            <person name="Liu T."/>
            <person name="Pan Y."/>
            <person name="Xia L."/>
            <person name="Li J."/>
            <person name="Zhao F."/>
            <person name="Cao W."/>
        </authorList>
    </citation>
    <scope>NUCLEOTIDE SEQUENCE</scope>
    <source>
        <strain evidence="1">Hyas-2018</strain>
    </source>
</reference>
<accession>A0ACB7SFU3</accession>
<keyword evidence="2" id="KW-1185">Reference proteome</keyword>
<name>A0ACB7SFU3_HYAAI</name>
<sequence length="412" mass="44987">MDLFKCQRVMVINEMRLSEHLPVDTADKVSAFVDLRTYTHKEETQLPCDHGLVVMFVPLTGSPILGTFATRTNIKGELLAKIVLEATISAEKAGLFVNYVTCDATTWNRKMWRMMGLKANSKEAIAKRVHPSDDKRSLYFLSDFPHLVKNIGNRLLQTSFHMPDGKDAATAAAWEALEEAGIVPENVALSDFVNADTDVIVYEELSDAEILKSACAATAAADSSDDEEVGHDVPKVPTPVTASQVMDSLETIRSFLGTHDDDLAMQLLTEFAEPSTSLAAKDRQKRRAKLVDTSWRQASGAGILPEEWDLFTERSQEPSVRRALEGSQLQPSLLRQSIQAGRTSDASGVNIGRLSDAIHGNSCGAPDATDGNSSRTARRALSSTSRIPAINQRRFLIGGFDLLADARGQKGL</sequence>
<evidence type="ECO:0000313" key="1">
    <source>
        <dbReference type="EMBL" id="KAH6932644.1"/>
    </source>
</evidence>
<proteinExistence type="predicted"/>
<comment type="caution">
    <text evidence="1">The sequence shown here is derived from an EMBL/GenBank/DDBJ whole genome shotgun (WGS) entry which is preliminary data.</text>
</comment>
<dbReference type="EMBL" id="CM023484">
    <property type="protein sequence ID" value="KAH6932644.1"/>
    <property type="molecule type" value="Genomic_DNA"/>
</dbReference>